<evidence type="ECO:0000256" key="1">
    <source>
        <dbReference type="SAM" id="MobiDB-lite"/>
    </source>
</evidence>
<sequence length="86" mass="9175">MPEPEEWIAANGPRLVSDDPDDTAIPDTVLDDPGLSLAAKGLYALVILRQGQPFNPYEDAFEDVGTIRAAVEELVSAGLVSRVPKA</sequence>
<proteinExistence type="predicted"/>
<reference evidence="2" key="1">
    <citation type="submission" date="2021-04" db="EMBL/GenBank/DDBJ databases">
        <title>Microbacterium tenobrionis sp. nov. and Microbacterium allomyrinae sp. nov., isolated from larvae of Tenobrio molitor and Allomyrina dichotoma, respectively.</title>
        <authorList>
            <person name="Lee S.D."/>
        </authorList>
    </citation>
    <scope>NUCLEOTIDE SEQUENCE</scope>
    <source>
        <strain evidence="2">YMB-B2</strain>
    </source>
</reference>
<keyword evidence="3" id="KW-1185">Reference proteome</keyword>
<protein>
    <submittedName>
        <fullName evidence="2">Uncharacterized protein</fullName>
    </submittedName>
</protein>
<dbReference type="AlphaFoldDB" id="A0A9X1S0K8"/>
<evidence type="ECO:0000313" key="2">
    <source>
        <dbReference type="EMBL" id="MCC2028828.1"/>
    </source>
</evidence>
<organism evidence="2 3">
    <name type="scientific">Microbacterium tenebrionis</name>
    <dbReference type="NCBI Taxonomy" id="2830665"/>
    <lineage>
        <taxon>Bacteria</taxon>
        <taxon>Bacillati</taxon>
        <taxon>Actinomycetota</taxon>
        <taxon>Actinomycetes</taxon>
        <taxon>Micrococcales</taxon>
        <taxon>Microbacteriaceae</taxon>
        <taxon>Microbacterium</taxon>
    </lineage>
</organism>
<comment type="caution">
    <text evidence="2">The sequence shown here is derived from an EMBL/GenBank/DDBJ whole genome shotgun (WGS) entry which is preliminary data.</text>
</comment>
<feature type="region of interest" description="Disordered" evidence="1">
    <location>
        <begin position="1"/>
        <end position="25"/>
    </location>
</feature>
<name>A0A9X1S0K8_9MICO</name>
<dbReference type="RefSeq" id="WP_227530027.1">
    <property type="nucleotide sequence ID" value="NZ_JAGTTM010000001.1"/>
</dbReference>
<evidence type="ECO:0000313" key="3">
    <source>
        <dbReference type="Proteomes" id="UP001139289"/>
    </source>
</evidence>
<accession>A0A9X1S0K8</accession>
<gene>
    <name evidence="2" type="ORF">KEC56_04735</name>
</gene>
<dbReference type="EMBL" id="JAGTTM010000001">
    <property type="protein sequence ID" value="MCC2028828.1"/>
    <property type="molecule type" value="Genomic_DNA"/>
</dbReference>
<dbReference type="Proteomes" id="UP001139289">
    <property type="component" value="Unassembled WGS sequence"/>
</dbReference>